<dbReference type="OrthoDB" id="1434620at2"/>
<dbReference type="STRING" id="331648.BST97_03255"/>
<accession>A0A1W6MHL3</accession>
<dbReference type="AlphaFoldDB" id="A0A1W6MHL3"/>
<proteinExistence type="predicted"/>
<gene>
    <name evidence="1" type="ORF">BST97_03255</name>
</gene>
<dbReference type="RefSeq" id="WP_085765892.1">
    <property type="nucleotide sequence ID" value="NZ_CP019344.1"/>
</dbReference>
<sequence length="138" mass="15396">MPDNNHISLATSDRQLVLIFNSDIKNHREIRAYAESAGKDLLAIDISKTKVAGTVWTEIADLLEIRVLDIVKSEHATFIEKYGADHQVDCDGAIKFLQNDPEMLIYPIAIKGDKAKEVQIYGHMQDFFGPDTAAVNIP</sequence>
<protein>
    <recommendedName>
        <fullName evidence="3">Arsenate reductase</fullName>
    </recommendedName>
</protein>
<dbReference type="InterPro" id="IPR036249">
    <property type="entry name" value="Thioredoxin-like_sf"/>
</dbReference>
<dbReference type="Gene3D" id="3.40.30.10">
    <property type="entry name" value="Glutaredoxin"/>
    <property type="match status" value="1"/>
</dbReference>
<evidence type="ECO:0008006" key="3">
    <source>
        <dbReference type="Google" id="ProtNLM"/>
    </source>
</evidence>
<dbReference type="Proteomes" id="UP000193431">
    <property type="component" value="Chromosome"/>
</dbReference>
<evidence type="ECO:0000313" key="2">
    <source>
        <dbReference type="Proteomes" id="UP000193431"/>
    </source>
</evidence>
<dbReference type="EMBL" id="CP019344">
    <property type="protein sequence ID" value="ARN77091.1"/>
    <property type="molecule type" value="Genomic_DNA"/>
</dbReference>
<name>A0A1W6MHL3_9FLAO</name>
<organism evidence="1 2">
    <name type="scientific">Nonlabens spongiae</name>
    <dbReference type="NCBI Taxonomy" id="331648"/>
    <lineage>
        <taxon>Bacteria</taxon>
        <taxon>Pseudomonadati</taxon>
        <taxon>Bacteroidota</taxon>
        <taxon>Flavobacteriia</taxon>
        <taxon>Flavobacteriales</taxon>
        <taxon>Flavobacteriaceae</taxon>
        <taxon>Nonlabens</taxon>
    </lineage>
</organism>
<evidence type="ECO:0000313" key="1">
    <source>
        <dbReference type="EMBL" id="ARN77091.1"/>
    </source>
</evidence>
<reference evidence="1 2" key="1">
    <citation type="submission" date="2016-11" db="EMBL/GenBank/DDBJ databases">
        <title>Trade-off between light-utilization and light-protection in marine flavobacteria.</title>
        <authorList>
            <person name="Kumagai Y."/>
        </authorList>
    </citation>
    <scope>NUCLEOTIDE SEQUENCE [LARGE SCALE GENOMIC DNA]</scope>
    <source>
        <strain evidence="1 2">JCM 13191</strain>
    </source>
</reference>
<dbReference type="SUPFAM" id="SSF52833">
    <property type="entry name" value="Thioredoxin-like"/>
    <property type="match status" value="1"/>
</dbReference>
<keyword evidence="2" id="KW-1185">Reference proteome</keyword>